<dbReference type="GO" id="GO:0005737">
    <property type="term" value="C:cytoplasm"/>
    <property type="evidence" value="ECO:0007669"/>
    <property type="project" value="TreeGrafter"/>
</dbReference>
<evidence type="ECO:0000259" key="2">
    <source>
        <dbReference type="Pfam" id="PF04909"/>
    </source>
</evidence>
<dbReference type="GO" id="GO:0019748">
    <property type="term" value="P:secondary metabolic process"/>
    <property type="evidence" value="ECO:0007669"/>
    <property type="project" value="TreeGrafter"/>
</dbReference>
<dbReference type="RefSeq" id="WP_013132552.1">
    <property type="nucleotide sequence ID" value="NC_014165.1"/>
</dbReference>
<accession>D6Y3R7</accession>
<dbReference type="GO" id="GO:0016787">
    <property type="term" value="F:hydrolase activity"/>
    <property type="evidence" value="ECO:0007669"/>
    <property type="project" value="UniProtKB-KW"/>
</dbReference>
<dbReference type="InterPro" id="IPR032466">
    <property type="entry name" value="Metal_Hydrolase"/>
</dbReference>
<sequence length="285" mass="31858">MTAFWRDLGLPGLIDVHTHFMPERVLTKVWAYFDGADRVLGRPWPIRYRVAEEERVARLRAFGVRAFTSMLYPHKPGMAEWLNSWSAGFAARTPGCLHTATFFPEPGVLEYVTRAVDSGARVFKAHLQVGAYDPNDPLLDEVWGLLEDRGVPVVTHCGSGPIPGVHTGPGPIAALLRRHPRLRLIIAHMGAPEYAEFLELAARYPHVYLDTTMVFTRFMEELAPFPRRELPRLRDLRHRILLGTDFPNIPYGYAEALEALAGLGLGGDWLRDVCHGNAAGLFGIA</sequence>
<dbReference type="GO" id="GO:0016831">
    <property type="term" value="F:carboxy-lyase activity"/>
    <property type="evidence" value="ECO:0007669"/>
    <property type="project" value="InterPro"/>
</dbReference>
<dbReference type="AlphaFoldDB" id="D6Y3R7"/>
<name>D6Y3R7_THEBD</name>
<feature type="domain" description="Amidohydrolase-related" evidence="2">
    <location>
        <begin position="14"/>
        <end position="284"/>
    </location>
</feature>
<protein>
    <submittedName>
        <fullName evidence="3">Amidohydrolase 2</fullName>
    </submittedName>
</protein>
<dbReference type="PANTHER" id="PTHR21240">
    <property type="entry name" value="2-AMINO-3-CARBOXYLMUCONATE-6-SEMIALDEHYDE DECARBOXYLASE"/>
    <property type="match status" value="1"/>
</dbReference>
<proteinExistence type="predicted"/>
<dbReference type="InterPro" id="IPR006680">
    <property type="entry name" value="Amidohydro-rel"/>
</dbReference>
<dbReference type="eggNOG" id="COG2159">
    <property type="taxonomic scope" value="Bacteria"/>
</dbReference>
<organism evidence="3 4">
    <name type="scientific">Thermobispora bispora (strain ATCC 19993 / DSM 43833 / CBS 139.67 / JCM 10125 / KCTC 9307 / NBRC 14880 / R51)</name>
    <dbReference type="NCBI Taxonomy" id="469371"/>
    <lineage>
        <taxon>Bacteria</taxon>
        <taxon>Bacillati</taxon>
        <taxon>Actinomycetota</taxon>
        <taxon>Actinomycetes</taxon>
        <taxon>Streptosporangiales</taxon>
        <taxon>Streptosporangiaceae</taxon>
        <taxon>Thermobispora</taxon>
    </lineage>
</organism>
<dbReference type="KEGG" id="tbi:Tbis_2309"/>
<dbReference type="EMBL" id="CP001874">
    <property type="protein sequence ID" value="ADG89019.1"/>
    <property type="molecule type" value="Genomic_DNA"/>
</dbReference>
<dbReference type="Pfam" id="PF04909">
    <property type="entry name" value="Amidohydro_2"/>
    <property type="match status" value="1"/>
</dbReference>
<evidence type="ECO:0000313" key="3">
    <source>
        <dbReference type="EMBL" id="ADG89019.1"/>
    </source>
</evidence>
<dbReference type="Gene3D" id="3.20.20.140">
    <property type="entry name" value="Metal-dependent hydrolases"/>
    <property type="match status" value="1"/>
</dbReference>
<dbReference type="HOGENOM" id="CLU_044590_0_0_11"/>
<keyword evidence="1" id="KW-0456">Lyase</keyword>
<evidence type="ECO:0000256" key="1">
    <source>
        <dbReference type="ARBA" id="ARBA00023239"/>
    </source>
</evidence>
<keyword evidence="3" id="KW-0378">Hydrolase</keyword>
<reference evidence="3 4" key="1">
    <citation type="submission" date="2010-01" db="EMBL/GenBank/DDBJ databases">
        <title>The complete genome of Thermobispora bispora DSM 43833.</title>
        <authorList>
            <consortium name="US DOE Joint Genome Institute (JGI-PGF)"/>
            <person name="Lucas S."/>
            <person name="Copeland A."/>
            <person name="Lapidus A."/>
            <person name="Glavina del Rio T."/>
            <person name="Dalin E."/>
            <person name="Tice H."/>
            <person name="Bruce D."/>
            <person name="Goodwin L."/>
            <person name="Pitluck S."/>
            <person name="Kyrpides N."/>
            <person name="Mavromatis K."/>
            <person name="Ivanova N."/>
            <person name="Mikhailova N."/>
            <person name="Chertkov O."/>
            <person name="Brettin T."/>
            <person name="Detter J.C."/>
            <person name="Han C."/>
            <person name="Larimer F."/>
            <person name="Land M."/>
            <person name="Hauser L."/>
            <person name="Markowitz V."/>
            <person name="Cheng J.-F."/>
            <person name="Hugenholtz P."/>
            <person name="Woyke T."/>
            <person name="Wu D."/>
            <person name="Jando M."/>
            <person name="Schneider S."/>
            <person name="Klenk H.-P."/>
            <person name="Eisen J.A."/>
        </authorList>
    </citation>
    <scope>NUCLEOTIDE SEQUENCE [LARGE SCALE GENOMIC DNA]</scope>
    <source>
        <strain evidence="4">ATCC 19993 / DSM 43833 / CBS 139.67 / JCM 10125 / KCTC 9307 / NBRC 14880 / R51</strain>
    </source>
</reference>
<dbReference type="CDD" id="cd01292">
    <property type="entry name" value="metallo-dependent_hydrolases"/>
    <property type="match status" value="1"/>
</dbReference>
<dbReference type="InterPro" id="IPR032465">
    <property type="entry name" value="ACMSD"/>
</dbReference>
<gene>
    <name evidence="3" type="ordered locus">Tbis_2309</name>
</gene>
<dbReference type="SUPFAM" id="SSF51556">
    <property type="entry name" value="Metallo-dependent hydrolases"/>
    <property type="match status" value="1"/>
</dbReference>
<dbReference type="PANTHER" id="PTHR21240:SF28">
    <property type="entry name" value="ISO-OROTATE DECARBOXYLASE (EUROFUNG)"/>
    <property type="match status" value="1"/>
</dbReference>
<keyword evidence="4" id="KW-1185">Reference proteome</keyword>
<evidence type="ECO:0000313" key="4">
    <source>
        <dbReference type="Proteomes" id="UP000006640"/>
    </source>
</evidence>
<dbReference type="Proteomes" id="UP000006640">
    <property type="component" value="Chromosome"/>
</dbReference>
<dbReference type="STRING" id="469371.Tbis_2309"/>